<name>A0A6M3KZT3_9ZZZZ</name>
<feature type="domain" description="Phage capsid-like C-terminal" evidence="4">
    <location>
        <begin position="180"/>
        <end position="454"/>
    </location>
</feature>
<accession>A0A6M3KZT3</accession>
<dbReference type="Gene3D" id="3.30.2400.10">
    <property type="entry name" value="Major capsid protein gp5"/>
    <property type="match status" value="1"/>
</dbReference>
<gene>
    <name evidence="5" type="ORF">MM415B02900_0010</name>
</gene>
<proteinExistence type="predicted"/>
<dbReference type="EMBL" id="MT142728">
    <property type="protein sequence ID" value="QJA87726.1"/>
    <property type="molecule type" value="Genomic_DNA"/>
</dbReference>
<keyword evidence="3" id="KW-0175">Coiled coil</keyword>
<feature type="coiled-coil region" evidence="3">
    <location>
        <begin position="19"/>
        <end position="89"/>
    </location>
</feature>
<evidence type="ECO:0000256" key="2">
    <source>
        <dbReference type="ARBA" id="ARBA00022844"/>
    </source>
</evidence>
<evidence type="ECO:0000256" key="1">
    <source>
        <dbReference type="ARBA" id="ARBA00004328"/>
    </source>
</evidence>
<evidence type="ECO:0000256" key="3">
    <source>
        <dbReference type="SAM" id="Coils"/>
    </source>
</evidence>
<dbReference type="NCBIfam" id="TIGR01554">
    <property type="entry name" value="major_cap_HK97"/>
    <property type="match status" value="1"/>
</dbReference>
<evidence type="ECO:0000259" key="4">
    <source>
        <dbReference type="Pfam" id="PF05065"/>
    </source>
</evidence>
<comment type="subcellular location">
    <subcellularLocation>
        <location evidence="1">Virion</location>
    </subcellularLocation>
</comment>
<dbReference type="Pfam" id="PF05065">
    <property type="entry name" value="Phage_capsid"/>
    <property type="match status" value="1"/>
</dbReference>
<dbReference type="InterPro" id="IPR024455">
    <property type="entry name" value="Phage_capsid"/>
</dbReference>
<evidence type="ECO:0000313" key="5">
    <source>
        <dbReference type="EMBL" id="QJA87726.1"/>
    </source>
</evidence>
<protein>
    <submittedName>
        <fullName evidence="5">Putative capsid protein</fullName>
    </submittedName>
</protein>
<keyword evidence="2" id="KW-0946">Virion</keyword>
<sequence length="459" mass="51620">MDEHKEVLDGILAEVKNLGTKSQETYDQMRGEVEQLREELSVTVEEGRSENKEKITKLQDAILSKQEELEKVSAKIKSVEEDVAKRLEELELKVDRPDGASITANVDPEKMKEAIQFKKVSLAVRGKLENSTDVEALTDYKEFESYEKSFDVFLRHIKTFHDGGFETEKKDLYVGSDPDGGYLVPPTMSNRIIDFIRETSPIRALATVETIGTDRLRMYADLDQAGAGWSHETVANAATTTPQWREIEIVAHWQEARPRTSQQLLDDAVINVETWLADKVAQRFARLEATAFVTGNGVGRPRGFLTYANGTAWQQIEQVNSRAAAALTGDGIWDLLYHLKEEYATRSVFLVNRLTARDIMLLKDGVGNYIWQPSMQAGEPMNLCSRPLRWAADMPAVAANALSIALADWSATYTVVDRAGINVQRDPYTVKPFVEYFTRKRVGGDVVNFDSIKIQVVHV</sequence>
<dbReference type="Gene3D" id="3.30.2320.10">
    <property type="entry name" value="hypothetical protein PF0899 domain"/>
    <property type="match status" value="1"/>
</dbReference>
<reference evidence="5" key="1">
    <citation type="submission" date="2020-03" db="EMBL/GenBank/DDBJ databases">
        <title>The deep terrestrial virosphere.</title>
        <authorList>
            <person name="Holmfeldt K."/>
            <person name="Nilsson E."/>
            <person name="Simone D."/>
            <person name="Lopez-Fernandez M."/>
            <person name="Wu X."/>
            <person name="de Brujin I."/>
            <person name="Lundin D."/>
            <person name="Andersson A."/>
            <person name="Bertilsson S."/>
            <person name="Dopson M."/>
        </authorList>
    </citation>
    <scope>NUCLEOTIDE SEQUENCE</scope>
    <source>
        <strain evidence="5">MM415B02900</strain>
    </source>
</reference>
<dbReference type="AlphaFoldDB" id="A0A6M3KZT3"/>
<dbReference type="GO" id="GO:0044423">
    <property type="term" value="C:virion component"/>
    <property type="evidence" value="ECO:0007669"/>
    <property type="project" value="UniProtKB-KW"/>
</dbReference>
<dbReference type="SUPFAM" id="SSF56563">
    <property type="entry name" value="Major capsid protein gp5"/>
    <property type="match status" value="1"/>
</dbReference>
<dbReference type="InterPro" id="IPR054612">
    <property type="entry name" value="Phage_capsid-like_C"/>
</dbReference>
<organism evidence="5">
    <name type="scientific">viral metagenome</name>
    <dbReference type="NCBI Taxonomy" id="1070528"/>
    <lineage>
        <taxon>unclassified sequences</taxon>
        <taxon>metagenomes</taxon>
        <taxon>organismal metagenomes</taxon>
    </lineage>
</organism>